<evidence type="ECO:0000256" key="5">
    <source>
        <dbReference type="ARBA" id="ARBA00023136"/>
    </source>
</evidence>
<dbReference type="NCBIfam" id="NF037982">
    <property type="entry name" value="Nramp_1"/>
    <property type="match status" value="1"/>
</dbReference>
<dbReference type="PANTHER" id="PTHR11706:SF33">
    <property type="entry name" value="NATURAL RESISTANCE-ASSOCIATED MACROPHAGE PROTEIN 2"/>
    <property type="match status" value="1"/>
</dbReference>
<accession>A0ABD5QCU0</accession>
<feature type="transmembrane region" description="Helical" evidence="6">
    <location>
        <begin position="231"/>
        <end position="256"/>
    </location>
</feature>
<dbReference type="GO" id="GO:0016020">
    <property type="term" value="C:membrane"/>
    <property type="evidence" value="ECO:0007669"/>
    <property type="project" value="UniProtKB-SubCell"/>
</dbReference>
<name>A0ABD5QCU0_9EURY</name>
<feature type="transmembrane region" description="Helical" evidence="6">
    <location>
        <begin position="386"/>
        <end position="407"/>
    </location>
</feature>
<evidence type="ECO:0000256" key="3">
    <source>
        <dbReference type="ARBA" id="ARBA00022692"/>
    </source>
</evidence>
<feature type="transmembrane region" description="Helical" evidence="6">
    <location>
        <begin position="21"/>
        <end position="43"/>
    </location>
</feature>
<feature type="transmembrane region" description="Helical" evidence="6">
    <location>
        <begin position="192"/>
        <end position="211"/>
    </location>
</feature>
<protein>
    <submittedName>
        <fullName evidence="7">Nramp family divalent metal transporter</fullName>
    </submittedName>
</protein>
<dbReference type="PANTHER" id="PTHR11706">
    <property type="entry name" value="SOLUTE CARRIER PROTEIN FAMILY 11 MEMBER"/>
    <property type="match status" value="1"/>
</dbReference>
<evidence type="ECO:0000256" key="1">
    <source>
        <dbReference type="ARBA" id="ARBA00004141"/>
    </source>
</evidence>
<evidence type="ECO:0000256" key="4">
    <source>
        <dbReference type="ARBA" id="ARBA00022989"/>
    </source>
</evidence>
<evidence type="ECO:0000256" key="2">
    <source>
        <dbReference type="ARBA" id="ARBA00022448"/>
    </source>
</evidence>
<feature type="transmembrane region" description="Helical" evidence="6">
    <location>
        <begin position="353"/>
        <end position="374"/>
    </location>
</feature>
<reference evidence="7 8" key="1">
    <citation type="journal article" date="2019" name="Int. J. Syst. Evol. Microbiol.">
        <title>The Global Catalogue of Microorganisms (GCM) 10K type strain sequencing project: providing services to taxonomists for standard genome sequencing and annotation.</title>
        <authorList>
            <consortium name="The Broad Institute Genomics Platform"/>
            <consortium name="The Broad Institute Genome Sequencing Center for Infectious Disease"/>
            <person name="Wu L."/>
            <person name="Ma J."/>
        </authorList>
    </citation>
    <scope>NUCLEOTIDE SEQUENCE [LARGE SCALE GENOMIC DNA]</scope>
    <source>
        <strain evidence="7 8">CGMCC 1.15824</strain>
    </source>
</reference>
<sequence>MAESDTHSSSTLMSQVRALGPALVLAAVVVGPGSIALSTIAGGTYGYQLLWVPVAATAFMITYVWMSARVGLVTGETIFEAARTKYGDTVAKLAGVFGFLTILAFQAGNNAGIGFASAALFDLLAPELWAIIFTLLAIGFLWLPNLYEKVELLVQIVVGVMLVAFVGTLAIVGIDIPSASQGLVPAFPDTNAVLTSLGLAATNFSIAAAVYQSHLMKEKRWGPDRLTEQGFDSLVGIALLGLIVLVILLTSAAVIGTGEGEPAFSASGMAEQLEPLAGPAAFYLFTIGFFFAALSSLVVNALIGATLLVDGFGGDARMDSNQVKYWAMAAMAIGTVSLLVSPGSGDPIELLRAAQALAVVAFPLLAFLVVDIARDEAIMGEYANPTIVNVFAVLGYLAIIGIVLNYLNEVLSYFGYGLF</sequence>
<dbReference type="Proteomes" id="UP001595925">
    <property type="component" value="Unassembled WGS sequence"/>
</dbReference>
<keyword evidence="3 6" id="KW-0812">Transmembrane</keyword>
<dbReference type="AlphaFoldDB" id="A0ABD5QCU0"/>
<gene>
    <name evidence="7" type="ORF">ACFPFO_06520</name>
</gene>
<dbReference type="RefSeq" id="WP_224829714.1">
    <property type="nucleotide sequence ID" value="NZ_JAIVEF010000025.1"/>
</dbReference>
<keyword evidence="5 6" id="KW-0472">Membrane</keyword>
<comment type="subcellular location">
    <subcellularLocation>
        <location evidence="1">Membrane</location>
        <topology evidence="1">Multi-pass membrane protein</topology>
    </subcellularLocation>
</comment>
<evidence type="ECO:0000313" key="8">
    <source>
        <dbReference type="Proteomes" id="UP001595925"/>
    </source>
</evidence>
<evidence type="ECO:0000313" key="7">
    <source>
        <dbReference type="EMBL" id="MFC4987419.1"/>
    </source>
</evidence>
<feature type="transmembrane region" description="Helical" evidence="6">
    <location>
        <begin position="49"/>
        <end position="68"/>
    </location>
</feature>
<comment type="caution">
    <text evidence="7">The sequence shown here is derived from an EMBL/GenBank/DDBJ whole genome shotgun (WGS) entry which is preliminary data.</text>
</comment>
<feature type="transmembrane region" description="Helical" evidence="6">
    <location>
        <begin position="89"/>
        <end position="108"/>
    </location>
</feature>
<dbReference type="InterPro" id="IPR001046">
    <property type="entry name" value="NRAMP_fam"/>
</dbReference>
<feature type="transmembrane region" description="Helical" evidence="6">
    <location>
        <begin position="323"/>
        <end position="341"/>
    </location>
</feature>
<keyword evidence="2" id="KW-0813">Transport</keyword>
<dbReference type="Pfam" id="PF01566">
    <property type="entry name" value="Nramp"/>
    <property type="match status" value="1"/>
</dbReference>
<organism evidence="7 8">
    <name type="scientific">Saliphagus infecundisoli</name>
    <dbReference type="NCBI Taxonomy" id="1849069"/>
    <lineage>
        <taxon>Archaea</taxon>
        <taxon>Methanobacteriati</taxon>
        <taxon>Methanobacteriota</taxon>
        <taxon>Stenosarchaea group</taxon>
        <taxon>Halobacteria</taxon>
        <taxon>Halobacteriales</taxon>
        <taxon>Natrialbaceae</taxon>
        <taxon>Saliphagus</taxon>
    </lineage>
</organism>
<evidence type="ECO:0000256" key="6">
    <source>
        <dbReference type="SAM" id="Phobius"/>
    </source>
</evidence>
<feature type="transmembrane region" description="Helical" evidence="6">
    <location>
        <begin position="128"/>
        <end position="145"/>
    </location>
</feature>
<proteinExistence type="predicted"/>
<keyword evidence="4 6" id="KW-1133">Transmembrane helix</keyword>
<feature type="transmembrane region" description="Helical" evidence="6">
    <location>
        <begin position="276"/>
        <end position="303"/>
    </location>
</feature>
<dbReference type="EMBL" id="JBHSJG010000024">
    <property type="protein sequence ID" value="MFC4987419.1"/>
    <property type="molecule type" value="Genomic_DNA"/>
</dbReference>
<feature type="transmembrane region" description="Helical" evidence="6">
    <location>
        <begin position="152"/>
        <end position="172"/>
    </location>
</feature>
<keyword evidence="8" id="KW-1185">Reference proteome</keyword>